<dbReference type="RefSeq" id="WP_219870618.1">
    <property type="nucleotide sequence ID" value="NZ_JAHZIJ010000001.1"/>
</dbReference>
<sequence>MNAAFWQGKNVFVTGHTGFKGTWLCMWLRRLGAEVKGYSDGLPTSPAMHRLCGLELDIPWLRGDIRDAARLKAALRQAKPDIVFHLAAQPLVLASYDDPVGTLAVNVIGTAALLEAVRGLDSVRAVIAVTSDKCYANDERPQGYRESDPLGGDDPYSASKACAELVVSAFRQSYYAAGMPGAPALASVRAGNVIGGGDFAADRIVPDCVRAAIGRHAPVLRRPEAIRPWQHVLEPLAGYLALAEKLYAIGGDYAAAWNFGPRADDARTAGWLAEALCARLGSPLPAAAAAQGPAAAAGAGTASAKREAGMLRLDSSKAQSSLGWRPRWDAAQAVAHTADWYLHWMKGAPMRDLTAVQIAQYETALQEEPSDGAAQPAEASAGLAGGSAAVPDDVQAGKGGT</sequence>
<dbReference type="NCBIfam" id="TIGR02622">
    <property type="entry name" value="CDP_4_6_dhtase"/>
    <property type="match status" value="1"/>
</dbReference>
<proteinExistence type="predicted"/>
<evidence type="ECO:0000313" key="3">
    <source>
        <dbReference type="EMBL" id="MBW7473386.1"/>
    </source>
</evidence>
<dbReference type="EMBL" id="JAHZIJ010000001">
    <property type="protein sequence ID" value="MBW7473386.1"/>
    <property type="molecule type" value="Genomic_DNA"/>
</dbReference>
<dbReference type="InterPro" id="IPR036291">
    <property type="entry name" value="NAD(P)-bd_dom_sf"/>
</dbReference>
<dbReference type="Pfam" id="PF16363">
    <property type="entry name" value="GDP_Man_Dehyd"/>
    <property type="match status" value="1"/>
</dbReference>
<accession>A0ABS7D0L0</accession>
<dbReference type="EC" id="4.2.1.45" evidence="3"/>
<dbReference type="InterPro" id="IPR016040">
    <property type="entry name" value="NAD(P)-bd_dom"/>
</dbReference>
<feature type="region of interest" description="Disordered" evidence="1">
    <location>
        <begin position="365"/>
        <end position="401"/>
    </location>
</feature>
<feature type="compositionally biased region" description="Low complexity" evidence="1">
    <location>
        <begin position="377"/>
        <end position="389"/>
    </location>
</feature>
<dbReference type="Proteomes" id="UP000812277">
    <property type="component" value="Unassembled WGS sequence"/>
</dbReference>
<dbReference type="PANTHER" id="PTHR43000">
    <property type="entry name" value="DTDP-D-GLUCOSE 4,6-DEHYDRATASE-RELATED"/>
    <property type="match status" value="1"/>
</dbReference>
<evidence type="ECO:0000256" key="1">
    <source>
        <dbReference type="SAM" id="MobiDB-lite"/>
    </source>
</evidence>
<comment type="caution">
    <text evidence="3">The sequence shown here is derived from an EMBL/GenBank/DDBJ whole genome shotgun (WGS) entry which is preliminary data.</text>
</comment>
<evidence type="ECO:0000313" key="4">
    <source>
        <dbReference type="Proteomes" id="UP000812277"/>
    </source>
</evidence>
<gene>
    <name evidence="3" type="primary">rfbG</name>
    <name evidence="3" type="ORF">K0T92_01350</name>
</gene>
<keyword evidence="3" id="KW-0456">Lyase</keyword>
<dbReference type="SUPFAM" id="SSF51735">
    <property type="entry name" value="NAD(P)-binding Rossmann-fold domains"/>
    <property type="match status" value="1"/>
</dbReference>
<reference evidence="3 4" key="1">
    <citation type="submission" date="2021-07" db="EMBL/GenBank/DDBJ databases">
        <title>Paenibacillus radiodurans sp. nov., isolated from the southeastern edge of Tengger Desert.</title>
        <authorList>
            <person name="Zhang G."/>
        </authorList>
    </citation>
    <scope>NUCLEOTIDE SEQUENCE [LARGE SCALE GENOMIC DNA]</scope>
    <source>
        <strain evidence="3 4">DT7-4</strain>
    </source>
</reference>
<feature type="domain" description="NAD(P)-binding" evidence="2">
    <location>
        <begin position="12"/>
        <end position="238"/>
    </location>
</feature>
<protein>
    <submittedName>
        <fullName evidence="3">CDP-glucose 4,6-dehydratase</fullName>
        <ecNumber evidence="3">4.2.1.45</ecNumber>
    </submittedName>
</protein>
<dbReference type="Gene3D" id="3.90.25.10">
    <property type="entry name" value="UDP-galactose 4-epimerase, domain 1"/>
    <property type="match status" value="1"/>
</dbReference>
<organism evidence="3 4">
    <name type="scientific">Paenibacillus oenotherae</name>
    <dbReference type="NCBI Taxonomy" id="1435645"/>
    <lineage>
        <taxon>Bacteria</taxon>
        <taxon>Bacillati</taxon>
        <taxon>Bacillota</taxon>
        <taxon>Bacilli</taxon>
        <taxon>Bacillales</taxon>
        <taxon>Paenibacillaceae</taxon>
        <taxon>Paenibacillus</taxon>
    </lineage>
</organism>
<dbReference type="GO" id="GO:0047733">
    <property type="term" value="F:CDP-glucose 4,6-dehydratase activity"/>
    <property type="evidence" value="ECO:0007669"/>
    <property type="project" value="UniProtKB-EC"/>
</dbReference>
<dbReference type="InterPro" id="IPR013445">
    <property type="entry name" value="CDP_4_6_deHydtase"/>
</dbReference>
<dbReference type="Gene3D" id="3.40.50.720">
    <property type="entry name" value="NAD(P)-binding Rossmann-like Domain"/>
    <property type="match status" value="1"/>
</dbReference>
<keyword evidence="4" id="KW-1185">Reference proteome</keyword>
<name>A0ABS7D0L0_9BACL</name>
<evidence type="ECO:0000259" key="2">
    <source>
        <dbReference type="Pfam" id="PF16363"/>
    </source>
</evidence>